<protein>
    <recommendedName>
        <fullName evidence="2">DUF4440 domain-containing protein</fullName>
    </recommendedName>
</protein>
<evidence type="ECO:0000259" key="2">
    <source>
        <dbReference type="Pfam" id="PF14534"/>
    </source>
</evidence>
<dbReference type="EMBL" id="CP025096">
    <property type="protein sequence ID" value="AUD05677.1"/>
    <property type="molecule type" value="Genomic_DNA"/>
</dbReference>
<feature type="domain" description="DUF4440" evidence="2">
    <location>
        <begin position="51"/>
        <end position="142"/>
    </location>
</feature>
<reference evidence="3 4" key="1">
    <citation type="submission" date="2017-11" db="EMBL/GenBank/DDBJ databases">
        <title>Taxonomic description and genome sequences of Spirosoma HA7 sp. nov., isolated from pollen microhabitat of Corylus avellana.</title>
        <authorList>
            <person name="Ambika Manirajan B."/>
            <person name="Suarez C."/>
            <person name="Ratering S."/>
            <person name="Geissler-Plaum R."/>
            <person name="Cardinale M."/>
            <person name="Sylvia S."/>
        </authorList>
    </citation>
    <scope>NUCLEOTIDE SEQUENCE [LARGE SCALE GENOMIC DNA]</scope>
    <source>
        <strain evidence="3 4">HA7</strain>
    </source>
</reference>
<sequence>MQVYLMTCVDMKYSLLIILLILYSELTSAQSTNLPTNVVSQLDSMEKAMFIASQNADAFGSLMGNDYITINADGVMANKTQTLEAVRTHPLPKADIVLSDNRQRVYGDLAIRTGRAKAYKAGLLLADFMYTETWIYRDGRWQFIGWQGTMAGVPSYYGVLITLVLTSIIAAVLWWFMKHRMKPRRHSLSQD</sequence>
<gene>
    <name evidence="3" type="ORF">CWM47_29845</name>
</gene>
<evidence type="ECO:0000256" key="1">
    <source>
        <dbReference type="SAM" id="Phobius"/>
    </source>
</evidence>
<dbReference type="OrthoDB" id="1445948at2"/>
<name>A0A2K8Z705_9BACT</name>
<proteinExistence type="predicted"/>
<keyword evidence="1" id="KW-0812">Transmembrane</keyword>
<feature type="transmembrane region" description="Helical" evidence="1">
    <location>
        <begin position="156"/>
        <end position="177"/>
    </location>
</feature>
<keyword evidence="4" id="KW-1185">Reference proteome</keyword>
<dbReference type="SUPFAM" id="SSF54427">
    <property type="entry name" value="NTF2-like"/>
    <property type="match status" value="1"/>
</dbReference>
<evidence type="ECO:0000313" key="3">
    <source>
        <dbReference type="EMBL" id="AUD05677.1"/>
    </source>
</evidence>
<dbReference type="Proteomes" id="UP000232883">
    <property type="component" value="Chromosome"/>
</dbReference>
<accession>A0A2K8Z705</accession>
<dbReference type="Gene3D" id="3.10.450.50">
    <property type="match status" value="1"/>
</dbReference>
<dbReference type="KEGG" id="spir:CWM47_29845"/>
<dbReference type="Pfam" id="PF14534">
    <property type="entry name" value="DUF4440"/>
    <property type="match status" value="1"/>
</dbReference>
<dbReference type="RefSeq" id="WP_100992230.1">
    <property type="nucleotide sequence ID" value="NZ_CP025096.1"/>
</dbReference>
<dbReference type="InterPro" id="IPR032710">
    <property type="entry name" value="NTF2-like_dom_sf"/>
</dbReference>
<dbReference type="AlphaFoldDB" id="A0A2K8Z705"/>
<organism evidence="3 4">
    <name type="scientific">Spirosoma pollinicola</name>
    <dbReference type="NCBI Taxonomy" id="2057025"/>
    <lineage>
        <taxon>Bacteria</taxon>
        <taxon>Pseudomonadati</taxon>
        <taxon>Bacteroidota</taxon>
        <taxon>Cytophagia</taxon>
        <taxon>Cytophagales</taxon>
        <taxon>Cytophagaceae</taxon>
        <taxon>Spirosoma</taxon>
    </lineage>
</organism>
<evidence type="ECO:0000313" key="4">
    <source>
        <dbReference type="Proteomes" id="UP000232883"/>
    </source>
</evidence>
<keyword evidence="1" id="KW-0472">Membrane</keyword>
<keyword evidence="1" id="KW-1133">Transmembrane helix</keyword>
<dbReference type="InterPro" id="IPR027843">
    <property type="entry name" value="DUF4440"/>
</dbReference>